<evidence type="ECO:0008006" key="4">
    <source>
        <dbReference type="Google" id="ProtNLM"/>
    </source>
</evidence>
<reference evidence="2 3" key="1">
    <citation type="submission" date="2013-04" db="EMBL/GenBank/DDBJ databases">
        <title>The Genome Sequence of Parabacteroides goldsteinii DSM 19448.</title>
        <authorList>
            <consortium name="The Broad Institute Genomics Platform"/>
            <person name="Earl A."/>
            <person name="Ward D."/>
            <person name="Feldgarden M."/>
            <person name="Gevers D."/>
            <person name="Martens E."/>
            <person name="Sakamoto M."/>
            <person name="Benno Y."/>
            <person name="Song Y."/>
            <person name="Liu C."/>
            <person name="Lee J."/>
            <person name="Bolanos M."/>
            <person name="Vaisanen M.L."/>
            <person name="Finegold S.M."/>
            <person name="Walker B."/>
            <person name="Young S."/>
            <person name="Zeng Q."/>
            <person name="Gargeya S."/>
            <person name="Fitzgerald M."/>
            <person name="Haas B."/>
            <person name="Abouelleil A."/>
            <person name="Allen A.W."/>
            <person name="Alvarado L."/>
            <person name="Arachchi H.M."/>
            <person name="Berlin A.M."/>
            <person name="Chapman S.B."/>
            <person name="Gainer-Dewar J."/>
            <person name="Goldberg J."/>
            <person name="Griggs A."/>
            <person name="Gujja S."/>
            <person name="Hansen M."/>
            <person name="Howarth C."/>
            <person name="Imamovic A."/>
            <person name="Ireland A."/>
            <person name="Larimer J."/>
            <person name="McCowan C."/>
            <person name="Murphy C."/>
            <person name="Pearson M."/>
            <person name="Poon T.W."/>
            <person name="Priest M."/>
            <person name="Roberts A."/>
            <person name="Saif S."/>
            <person name="Shea T."/>
            <person name="Sisk P."/>
            <person name="Sykes S."/>
            <person name="Wortman J."/>
            <person name="Nusbaum C."/>
            <person name="Birren B."/>
        </authorList>
    </citation>
    <scope>NUCLEOTIDE SEQUENCE [LARGE SCALE GENOMIC DNA]</scope>
    <source>
        <strain evidence="2 3">DSM 19448</strain>
    </source>
</reference>
<feature type="transmembrane region" description="Helical" evidence="1">
    <location>
        <begin position="258"/>
        <end position="277"/>
    </location>
</feature>
<feature type="transmembrane region" description="Helical" evidence="1">
    <location>
        <begin position="17"/>
        <end position="36"/>
    </location>
</feature>
<feature type="transmembrane region" description="Helical" evidence="1">
    <location>
        <begin position="289"/>
        <end position="308"/>
    </location>
</feature>
<dbReference type="PATRIC" id="fig|927665.4.peg.2250"/>
<dbReference type="RefSeq" id="WP_010800840.1">
    <property type="nucleotide sequence ID" value="NZ_KQ033912.1"/>
</dbReference>
<gene>
    <name evidence="2" type="ORF">HMPREF1535_02191</name>
</gene>
<feature type="transmembrane region" description="Helical" evidence="1">
    <location>
        <begin position="355"/>
        <end position="375"/>
    </location>
</feature>
<evidence type="ECO:0000313" key="2">
    <source>
        <dbReference type="EMBL" id="KKB56217.1"/>
    </source>
</evidence>
<evidence type="ECO:0000256" key="1">
    <source>
        <dbReference type="SAM" id="Phobius"/>
    </source>
</evidence>
<keyword evidence="1" id="KW-1133">Transmembrane helix</keyword>
<feature type="transmembrane region" description="Helical" evidence="1">
    <location>
        <begin position="331"/>
        <end position="348"/>
    </location>
</feature>
<dbReference type="STRING" id="927665.HMPREF1535_02191"/>
<feature type="transmembrane region" description="Helical" evidence="1">
    <location>
        <begin position="118"/>
        <end position="136"/>
    </location>
</feature>
<comment type="caution">
    <text evidence="2">The sequence shown here is derived from an EMBL/GenBank/DDBJ whole genome shotgun (WGS) entry which is preliminary data.</text>
</comment>
<evidence type="ECO:0000313" key="3">
    <source>
        <dbReference type="Proteomes" id="UP000033047"/>
    </source>
</evidence>
<dbReference type="Proteomes" id="UP000033047">
    <property type="component" value="Unassembled WGS sequence"/>
</dbReference>
<proteinExistence type="predicted"/>
<name>A0A0F5JFH0_9BACT</name>
<organism evidence="2 3">
    <name type="scientific">Parabacteroides goldsteinii DSM 19448 = WAL 12034</name>
    <dbReference type="NCBI Taxonomy" id="927665"/>
    <lineage>
        <taxon>Bacteria</taxon>
        <taxon>Pseudomonadati</taxon>
        <taxon>Bacteroidota</taxon>
        <taxon>Bacteroidia</taxon>
        <taxon>Bacteroidales</taxon>
        <taxon>Tannerellaceae</taxon>
        <taxon>Parabacteroides</taxon>
    </lineage>
</organism>
<dbReference type="AlphaFoldDB" id="A0A0F5JFH0"/>
<feature type="transmembrane region" description="Helical" evidence="1">
    <location>
        <begin position="72"/>
        <end position="89"/>
    </location>
</feature>
<feature type="transmembrane region" description="Helical" evidence="1">
    <location>
        <begin position="165"/>
        <end position="191"/>
    </location>
</feature>
<dbReference type="EMBL" id="AQHV01000011">
    <property type="protein sequence ID" value="KKB56217.1"/>
    <property type="molecule type" value="Genomic_DNA"/>
</dbReference>
<keyword evidence="1" id="KW-0812">Transmembrane</keyword>
<protein>
    <recommendedName>
        <fullName evidence="4">Glycosyltransferase RgtA/B/C/D-like domain-containing protein</fullName>
    </recommendedName>
</protein>
<dbReference type="HOGENOM" id="CLU_043514_0_0_10"/>
<accession>A0A0F5JFH0</accession>
<sequence>MQKIISFLFSLFRNKKFLALLILFGIVVKLCMLPFYPQPGDYTFFLLPWVEFIKSNGYFEAFRYPFANYTPAYLYFLLLIAKLGVAPLVGIKLLSVLFEYVAAWFVGAIAYQKYKENWVRWCAFAVVPLLPTVLINSSYWAQCDSIYASFLLGSIYFVMKKRSLLSVLFLGISFSFKLQAVLLFPFFFVLLLRNRIKWYYFLLIPAVYLVSVFPSYIAGRPLMDLLSVFVKQSSHYEELSLQFPNIYMWISNDYYEPVKWIGILFTFLFALIGGGYLAWKRPVNLTNEYLVRLALLSAVIFPFILPGMHERYMYAGDLLAVVYMLYFPRKFYYAVGIPIVSFFSYALCTSLNETLIHYLGVPMTIFYLLVIIGLIRDFVLSGKTSEK</sequence>
<keyword evidence="1" id="KW-0472">Membrane</keyword>
<feature type="transmembrane region" description="Helical" evidence="1">
    <location>
        <begin position="198"/>
        <end position="217"/>
    </location>
</feature>